<sequence length="91" mass="10236">MKMPMKYETLIGDMGTVLSGGQKQRLCLARALYKDPKILFLDEATSHLDVENEMIISSNLKGLNITKIMVAHRKETIESANIIINLNNFKA</sequence>
<dbReference type="Pfam" id="PF00005">
    <property type="entry name" value="ABC_tran"/>
    <property type="match status" value="1"/>
</dbReference>
<dbReference type="STRING" id="1873482.Xedl_03946"/>
<evidence type="ECO:0000313" key="3">
    <source>
        <dbReference type="Proteomes" id="UP000186268"/>
    </source>
</evidence>
<dbReference type="EMBL" id="MKGQ01000157">
    <property type="protein sequence ID" value="OKO96100.1"/>
    <property type="molecule type" value="Genomic_DNA"/>
</dbReference>
<name>A0A1Q5T781_9GAMM</name>
<dbReference type="PANTHER" id="PTHR43394">
    <property type="entry name" value="ATP-DEPENDENT PERMEASE MDL1, MITOCHONDRIAL"/>
    <property type="match status" value="1"/>
</dbReference>
<gene>
    <name evidence="2" type="ORF">Xedl_03946</name>
</gene>
<dbReference type="AlphaFoldDB" id="A0A1Q5T781"/>
<dbReference type="InterPro" id="IPR003439">
    <property type="entry name" value="ABC_transporter-like_ATP-bd"/>
</dbReference>
<dbReference type="InterPro" id="IPR039421">
    <property type="entry name" value="Type_1_exporter"/>
</dbReference>
<comment type="caution">
    <text evidence="2">The sequence shown here is derived from an EMBL/GenBank/DDBJ whole genome shotgun (WGS) entry which is preliminary data.</text>
</comment>
<dbReference type="PANTHER" id="PTHR43394:SF1">
    <property type="entry name" value="ATP-BINDING CASSETTE SUB-FAMILY B MEMBER 10, MITOCHONDRIAL"/>
    <property type="match status" value="1"/>
</dbReference>
<dbReference type="Proteomes" id="UP000186268">
    <property type="component" value="Unassembled WGS sequence"/>
</dbReference>
<dbReference type="GO" id="GO:0090374">
    <property type="term" value="P:oligopeptide export from mitochondrion"/>
    <property type="evidence" value="ECO:0007669"/>
    <property type="project" value="TreeGrafter"/>
</dbReference>
<dbReference type="InterPro" id="IPR027417">
    <property type="entry name" value="P-loop_NTPase"/>
</dbReference>
<organism evidence="2 3">
    <name type="scientific">Xenorhabdus eapokensis</name>
    <dbReference type="NCBI Taxonomy" id="1873482"/>
    <lineage>
        <taxon>Bacteria</taxon>
        <taxon>Pseudomonadati</taxon>
        <taxon>Pseudomonadota</taxon>
        <taxon>Gammaproteobacteria</taxon>
        <taxon>Enterobacterales</taxon>
        <taxon>Morganellaceae</taxon>
        <taxon>Xenorhabdus</taxon>
    </lineage>
</organism>
<dbReference type="Gene3D" id="3.40.50.300">
    <property type="entry name" value="P-loop containing nucleotide triphosphate hydrolases"/>
    <property type="match status" value="1"/>
</dbReference>
<evidence type="ECO:0000259" key="1">
    <source>
        <dbReference type="Pfam" id="PF00005"/>
    </source>
</evidence>
<keyword evidence="3" id="KW-1185">Reference proteome</keyword>
<proteinExistence type="predicted"/>
<accession>A0A1Q5T781</accession>
<dbReference type="GO" id="GO:0016887">
    <property type="term" value="F:ATP hydrolysis activity"/>
    <property type="evidence" value="ECO:0007669"/>
    <property type="project" value="InterPro"/>
</dbReference>
<feature type="domain" description="ABC transporter" evidence="1">
    <location>
        <begin position="7"/>
        <end position="46"/>
    </location>
</feature>
<evidence type="ECO:0000313" key="2">
    <source>
        <dbReference type="EMBL" id="OKO96100.1"/>
    </source>
</evidence>
<dbReference type="GO" id="GO:0005524">
    <property type="term" value="F:ATP binding"/>
    <property type="evidence" value="ECO:0007669"/>
    <property type="project" value="InterPro"/>
</dbReference>
<protein>
    <submittedName>
        <fullName evidence="2">Salivaricin A modification enzyme</fullName>
    </submittedName>
</protein>
<dbReference type="GO" id="GO:0015421">
    <property type="term" value="F:ABC-type oligopeptide transporter activity"/>
    <property type="evidence" value="ECO:0007669"/>
    <property type="project" value="TreeGrafter"/>
</dbReference>
<reference evidence="2 3" key="1">
    <citation type="submission" date="2016-09" db="EMBL/GenBank/DDBJ databases">
        <title>Xenorhabdus thuongxuanensis sp. nov. and Xenorhabdus eapokensis sp. nov., isolated from Steinernema species.</title>
        <authorList>
            <person name="Kaempfer P."/>
            <person name="Tobias N.J."/>
            <person name="Phan Ke L."/>
            <person name="Bode H.B."/>
            <person name="Glaeser S.P."/>
        </authorList>
    </citation>
    <scope>NUCLEOTIDE SEQUENCE [LARGE SCALE GENOMIC DNA]</scope>
    <source>
        <strain evidence="2 3">DL20</strain>
    </source>
</reference>
<dbReference type="SUPFAM" id="SSF52540">
    <property type="entry name" value="P-loop containing nucleoside triphosphate hydrolases"/>
    <property type="match status" value="1"/>
</dbReference>